<keyword evidence="2" id="KW-0560">Oxidoreductase</keyword>
<organism evidence="4">
    <name type="scientific">freshwater metagenome</name>
    <dbReference type="NCBI Taxonomy" id="449393"/>
    <lineage>
        <taxon>unclassified sequences</taxon>
        <taxon>metagenomes</taxon>
        <taxon>ecological metagenomes</taxon>
    </lineage>
</organism>
<evidence type="ECO:0000256" key="1">
    <source>
        <dbReference type="ARBA" id="ARBA00006484"/>
    </source>
</evidence>
<dbReference type="AlphaFoldDB" id="A0A6J7CII4"/>
<dbReference type="EMBL" id="CAFBLI010000004">
    <property type="protein sequence ID" value="CAB4856009.1"/>
    <property type="molecule type" value="Genomic_DNA"/>
</dbReference>
<comment type="similarity">
    <text evidence="1">Belongs to the short-chain dehydrogenases/reductases (SDR) family.</text>
</comment>
<dbReference type="PRINTS" id="PR00080">
    <property type="entry name" value="SDRFAMILY"/>
</dbReference>
<evidence type="ECO:0000313" key="3">
    <source>
        <dbReference type="EMBL" id="CAB4769156.1"/>
    </source>
</evidence>
<dbReference type="GO" id="GO:0016491">
    <property type="term" value="F:oxidoreductase activity"/>
    <property type="evidence" value="ECO:0007669"/>
    <property type="project" value="UniProtKB-KW"/>
</dbReference>
<evidence type="ECO:0000313" key="4">
    <source>
        <dbReference type="EMBL" id="CAB4856009.1"/>
    </source>
</evidence>
<sequence length="246" mass="25861">MSKFAVVTGANRGIGSTTSAALIKDGWTVALLGRDITSLEATAKDLGPSATPIPCDVSDPQSVAKAFQQVKAKFNRLDLLFNNAGIASPGALLEEITPDDWQRVININVGGVFYCTQQAFAIMKDQNPQGGRIINNGSISAQVPRPNSAPYTASKHAVTGLTRSTSLDGRKYNIACGQIDIGNAETKMASAHGSGVVQANGDVISEPMLNPQIVADAVVNMANLPLEANVQFMTVMATKMPYIGRG</sequence>
<dbReference type="CDD" id="cd05233">
    <property type="entry name" value="SDR_c"/>
    <property type="match status" value="1"/>
</dbReference>
<dbReference type="SUPFAM" id="SSF51735">
    <property type="entry name" value="NAD(P)-binding Rossmann-fold domains"/>
    <property type="match status" value="1"/>
</dbReference>
<evidence type="ECO:0000256" key="2">
    <source>
        <dbReference type="ARBA" id="ARBA00023002"/>
    </source>
</evidence>
<protein>
    <submittedName>
        <fullName evidence="4">Unannotated protein</fullName>
    </submittedName>
</protein>
<dbReference type="InterPro" id="IPR020904">
    <property type="entry name" value="Sc_DH/Rdtase_CS"/>
</dbReference>
<accession>A0A6J7CII4</accession>
<dbReference type="PANTHER" id="PTHR43669">
    <property type="entry name" value="5-KETO-D-GLUCONATE 5-REDUCTASE"/>
    <property type="match status" value="1"/>
</dbReference>
<dbReference type="InterPro" id="IPR002347">
    <property type="entry name" value="SDR_fam"/>
</dbReference>
<dbReference type="Pfam" id="PF00106">
    <property type="entry name" value="adh_short"/>
    <property type="match status" value="1"/>
</dbReference>
<name>A0A6J7CII4_9ZZZZ</name>
<dbReference type="PROSITE" id="PS00061">
    <property type="entry name" value="ADH_SHORT"/>
    <property type="match status" value="1"/>
</dbReference>
<gene>
    <name evidence="3" type="ORF">UFOPK2922_00237</name>
    <name evidence="4" type="ORF">UFOPK3306_00119</name>
</gene>
<dbReference type="EMBL" id="CAEZZS010000006">
    <property type="protein sequence ID" value="CAB4769156.1"/>
    <property type="molecule type" value="Genomic_DNA"/>
</dbReference>
<dbReference type="FunFam" id="3.40.50.720:FF:000084">
    <property type="entry name" value="Short-chain dehydrogenase reductase"/>
    <property type="match status" value="1"/>
</dbReference>
<dbReference type="PANTHER" id="PTHR43669:SF12">
    <property type="entry name" value="BLR5618 PROTEIN"/>
    <property type="match status" value="1"/>
</dbReference>
<dbReference type="Gene3D" id="3.40.50.720">
    <property type="entry name" value="NAD(P)-binding Rossmann-like Domain"/>
    <property type="match status" value="1"/>
</dbReference>
<proteinExistence type="inferred from homology"/>
<reference evidence="4" key="1">
    <citation type="submission" date="2020-05" db="EMBL/GenBank/DDBJ databases">
        <authorList>
            <person name="Chiriac C."/>
            <person name="Salcher M."/>
            <person name="Ghai R."/>
            <person name="Kavagutti S V."/>
        </authorList>
    </citation>
    <scope>NUCLEOTIDE SEQUENCE</scope>
</reference>
<dbReference type="InterPro" id="IPR036291">
    <property type="entry name" value="NAD(P)-bd_dom_sf"/>
</dbReference>
<dbReference type="PRINTS" id="PR00081">
    <property type="entry name" value="GDHRDH"/>
</dbReference>